<feature type="transmembrane region" description="Helical" evidence="7">
    <location>
        <begin position="357"/>
        <end position="383"/>
    </location>
</feature>
<dbReference type="Pfam" id="PF06808">
    <property type="entry name" value="DctM"/>
    <property type="match status" value="1"/>
</dbReference>
<feature type="transmembrane region" description="Helical" evidence="7">
    <location>
        <begin position="46"/>
        <end position="65"/>
    </location>
</feature>
<comment type="subcellular location">
    <subcellularLocation>
        <location evidence="1">Cell inner membrane</location>
        <topology evidence="1">Multi-pass membrane protein</topology>
    </subcellularLocation>
</comment>
<evidence type="ECO:0000259" key="8">
    <source>
        <dbReference type="Pfam" id="PF06808"/>
    </source>
</evidence>
<feature type="transmembrane region" description="Helical" evidence="7">
    <location>
        <begin position="77"/>
        <end position="95"/>
    </location>
</feature>
<dbReference type="EMBL" id="VSSQ01007658">
    <property type="protein sequence ID" value="MPM36594.1"/>
    <property type="molecule type" value="Genomic_DNA"/>
</dbReference>
<dbReference type="InterPro" id="IPR004681">
    <property type="entry name" value="TRAP_DctM"/>
</dbReference>
<feature type="transmembrane region" description="Helical" evidence="7">
    <location>
        <begin position="129"/>
        <end position="149"/>
    </location>
</feature>
<organism evidence="9">
    <name type="scientific">bioreactor metagenome</name>
    <dbReference type="NCBI Taxonomy" id="1076179"/>
    <lineage>
        <taxon>unclassified sequences</taxon>
        <taxon>metagenomes</taxon>
        <taxon>ecological metagenomes</taxon>
    </lineage>
</organism>
<keyword evidence="3" id="KW-0997">Cell inner membrane</keyword>
<dbReference type="NCBIfam" id="TIGR00786">
    <property type="entry name" value="dctM"/>
    <property type="match status" value="1"/>
</dbReference>
<evidence type="ECO:0000256" key="2">
    <source>
        <dbReference type="ARBA" id="ARBA00022475"/>
    </source>
</evidence>
<sequence length="425" mass="44635">MFTVAFGLFFLLLLLGVPIAFSMGLGSAIALFVSGAVDPVLVGHKLFTGVDSFSLMAIPFFMLSGELMEQGGLSKRLVNLSSSLIGHITGGLGLVDILTSVIFAGISGSAAADTAAVGSMMIPGMKKKGYPGAMAAVIQACAGSLGPIIPPSMTMIIYCSLTNTSIASLFMAGMIPGLLIGVSLMVLTYFYAKKMGIKGEKKSSLKEIWAALKEAVWAIIMPGIIIGGIVGGIFTPTEAGAIAVVYAFFVGMFVYKEFTLRDLPKILQKSAGMTAMSLLIVAGAAIFSFLVAYAKVPQAVISFLTGITDSKYMIMILLVLFLLVVGMFIETIAATIIVAPILLPVAAQYGIDPIQFALVMVITLVYAGVTPPVGGVLFITIGIAEVKLKDTLKYLMPYLTAVFIIVLLCIFVPPVSTFLPTLLFG</sequence>
<feature type="domain" description="TRAP C4-dicarboxylate transport system permease DctM subunit" evidence="8">
    <location>
        <begin position="6"/>
        <end position="414"/>
    </location>
</feature>
<dbReference type="PANTHER" id="PTHR33362:SF3">
    <property type="entry name" value="SIALIC ACID TRAP TRANSPORTER PERMEASE PROTEIN SIAT"/>
    <property type="match status" value="1"/>
</dbReference>
<dbReference type="GO" id="GO:0005886">
    <property type="term" value="C:plasma membrane"/>
    <property type="evidence" value="ECO:0007669"/>
    <property type="project" value="UniProtKB-SubCell"/>
</dbReference>
<feature type="transmembrane region" description="Helical" evidence="7">
    <location>
        <begin position="169"/>
        <end position="192"/>
    </location>
</feature>
<keyword evidence="2" id="KW-1003">Cell membrane</keyword>
<accession>A0A644ZFF2</accession>
<evidence type="ECO:0000256" key="3">
    <source>
        <dbReference type="ARBA" id="ARBA00022519"/>
    </source>
</evidence>
<evidence type="ECO:0000313" key="9">
    <source>
        <dbReference type="EMBL" id="MPM36594.1"/>
    </source>
</evidence>
<gene>
    <name evidence="9" type="primary">dctM_45</name>
    <name evidence="9" type="ORF">SDC9_83193</name>
</gene>
<name>A0A644ZFF2_9ZZZZ</name>
<feature type="transmembrane region" description="Helical" evidence="7">
    <location>
        <begin position="240"/>
        <end position="258"/>
    </location>
</feature>
<feature type="transmembrane region" description="Helical" evidence="7">
    <location>
        <begin position="215"/>
        <end position="234"/>
    </location>
</feature>
<keyword evidence="6 7" id="KW-0472">Membrane</keyword>
<evidence type="ECO:0000256" key="4">
    <source>
        <dbReference type="ARBA" id="ARBA00022692"/>
    </source>
</evidence>
<dbReference type="PIRSF" id="PIRSF006066">
    <property type="entry name" value="HI0050"/>
    <property type="match status" value="1"/>
</dbReference>
<proteinExistence type="predicted"/>
<evidence type="ECO:0000256" key="1">
    <source>
        <dbReference type="ARBA" id="ARBA00004429"/>
    </source>
</evidence>
<reference evidence="9" key="1">
    <citation type="submission" date="2019-08" db="EMBL/GenBank/DDBJ databases">
        <authorList>
            <person name="Kucharzyk K."/>
            <person name="Murdoch R.W."/>
            <person name="Higgins S."/>
            <person name="Loffler F."/>
        </authorList>
    </citation>
    <scope>NUCLEOTIDE SEQUENCE</scope>
</reference>
<keyword evidence="4 7" id="KW-0812">Transmembrane</keyword>
<dbReference type="GO" id="GO:0022857">
    <property type="term" value="F:transmembrane transporter activity"/>
    <property type="evidence" value="ECO:0007669"/>
    <property type="project" value="TreeGrafter"/>
</dbReference>
<protein>
    <submittedName>
        <fullName evidence="9">C4-dicarboxylate TRAP transporter large permease protein DctM</fullName>
    </submittedName>
</protein>
<feature type="transmembrane region" description="Helical" evidence="7">
    <location>
        <begin position="312"/>
        <end position="345"/>
    </location>
</feature>
<feature type="transmembrane region" description="Helical" evidence="7">
    <location>
        <begin position="270"/>
        <end position="292"/>
    </location>
</feature>
<dbReference type="AlphaFoldDB" id="A0A644ZFF2"/>
<evidence type="ECO:0000256" key="5">
    <source>
        <dbReference type="ARBA" id="ARBA00022989"/>
    </source>
</evidence>
<dbReference type="PANTHER" id="PTHR33362">
    <property type="entry name" value="SIALIC ACID TRAP TRANSPORTER PERMEASE PROTEIN SIAT-RELATED"/>
    <property type="match status" value="1"/>
</dbReference>
<dbReference type="InterPro" id="IPR010656">
    <property type="entry name" value="DctM"/>
</dbReference>
<feature type="transmembrane region" description="Helical" evidence="7">
    <location>
        <begin position="395"/>
        <end position="424"/>
    </location>
</feature>
<evidence type="ECO:0000256" key="6">
    <source>
        <dbReference type="ARBA" id="ARBA00023136"/>
    </source>
</evidence>
<evidence type="ECO:0000256" key="7">
    <source>
        <dbReference type="SAM" id="Phobius"/>
    </source>
</evidence>
<comment type="caution">
    <text evidence="9">The sequence shown here is derived from an EMBL/GenBank/DDBJ whole genome shotgun (WGS) entry which is preliminary data.</text>
</comment>
<keyword evidence="5 7" id="KW-1133">Transmembrane helix</keyword>